<feature type="region of interest" description="Disordered" evidence="1">
    <location>
        <begin position="1"/>
        <end position="94"/>
    </location>
</feature>
<feature type="region of interest" description="Disordered" evidence="1">
    <location>
        <begin position="159"/>
        <end position="185"/>
    </location>
</feature>
<gene>
    <name evidence="2" type="ORF">F2P81_023675</name>
</gene>
<dbReference type="AlphaFoldDB" id="A0A6A4RS92"/>
<dbReference type="Proteomes" id="UP000438429">
    <property type="component" value="Unassembled WGS sequence"/>
</dbReference>
<dbReference type="EMBL" id="VEVO01000021">
    <property type="protein sequence ID" value="KAF0024873.1"/>
    <property type="molecule type" value="Genomic_DNA"/>
</dbReference>
<accession>A0A6A4RS92</accession>
<protein>
    <submittedName>
        <fullName evidence="2">Uncharacterized protein</fullName>
    </submittedName>
</protein>
<feature type="compositionally biased region" description="Low complexity" evidence="1">
    <location>
        <begin position="28"/>
        <end position="38"/>
    </location>
</feature>
<feature type="compositionally biased region" description="Low complexity" evidence="1">
    <location>
        <begin position="161"/>
        <end position="180"/>
    </location>
</feature>
<evidence type="ECO:0000313" key="3">
    <source>
        <dbReference type="Proteomes" id="UP000438429"/>
    </source>
</evidence>
<organism evidence="2 3">
    <name type="scientific">Scophthalmus maximus</name>
    <name type="common">Turbot</name>
    <name type="synonym">Psetta maxima</name>
    <dbReference type="NCBI Taxonomy" id="52904"/>
    <lineage>
        <taxon>Eukaryota</taxon>
        <taxon>Metazoa</taxon>
        <taxon>Chordata</taxon>
        <taxon>Craniata</taxon>
        <taxon>Vertebrata</taxon>
        <taxon>Euteleostomi</taxon>
        <taxon>Actinopterygii</taxon>
        <taxon>Neopterygii</taxon>
        <taxon>Teleostei</taxon>
        <taxon>Neoteleostei</taxon>
        <taxon>Acanthomorphata</taxon>
        <taxon>Carangaria</taxon>
        <taxon>Pleuronectiformes</taxon>
        <taxon>Pleuronectoidei</taxon>
        <taxon>Scophthalmidae</taxon>
        <taxon>Scophthalmus</taxon>
    </lineage>
</organism>
<name>A0A6A4RS92_SCOMX</name>
<sequence>MRRGPRASSSSESEENQRPWLNDSKEQSSPCGCSSGEDSSSDSDTEPESAMKRSQRFSSSFSFGEDQQLQSRNEERDEEQSPKNSNGVPVTEPAETELAVECVRLEKRDANEPPRSGLCRPQGLWLAMTRCLSLRWPPCLSISRQNHRKLTYQVDLHQSEDTSLSLSSESTNESSSSTSTWDDREVTVKHQEEEFRSIGVKSVPLTRRGVSRSSPRLPRARQVTDSALASLILEKEMFLRIELVDSGEERDDLRYRAEWKLSERTKELAEGVWLSRSPPPKKDGLTY</sequence>
<evidence type="ECO:0000256" key="1">
    <source>
        <dbReference type="SAM" id="MobiDB-lite"/>
    </source>
</evidence>
<evidence type="ECO:0000313" key="2">
    <source>
        <dbReference type="EMBL" id="KAF0024873.1"/>
    </source>
</evidence>
<comment type="caution">
    <text evidence="2">The sequence shown here is derived from an EMBL/GenBank/DDBJ whole genome shotgun (WGS) entry which is preliminary data.</text>
</comment>
<reference evidence="2 3" key="1">
    <citation type="submission" date="2019-06" db="EMBL/GenBank/DDBJ databases">
        <title>Draft genomes of female and male turbot (Scophthalmus maximus).</title>
        <authorList>
            <person name="Xu H."/>
            <person name="Xu X.-W."/>
            <person name="Shao C."/>
            <person name="Chen S."/>
        </authorList>
    </citation>
    <scope>NUCLEOTIDE SEQUENCE [LARGE SCALE GENOMIC DNA]</scope>
    <source>
        <strain evidence="2">Ysfricsl-2016a</strain>
        <tissue evidence="2">Blood</tissue>
    </source>
</reference>
<proteinExistence type="predicted"/>
<feature type="compositionally biased region" description="Basic and acidic residues" evidence="1">
    <location>
        <begin position="72"/>
        <end position="81"/>
    </location>
</feature>